<evidence type="ECO:0000259" key="1">
    <source>
        <dbReference type="PROSITE" id="PS51819"/>
    </source>
</evidence>
<dbReference type="Pfam" id="PF00903">
    <property type="entry name" value="Glyoxalase"/>
    <property type="match status" value="1"/>
</dbReference>
<dbReference type="InterPro" id="IPR037523">
    <property type="entry name" value="VOC_core"/>
</dbReference>
<keyword evidence="3" id="KW-1185">Reference proteome</keyword>
<dbReference type="AlphaFoldDB" id="A0A418WH07"/>
<gene>
    <name evidence="2" type="ORF">D3874_21950</name>
</gene>
<dbReference type="SUPFAM" id="SSF54593">
    <property type="entry name" value="Glyoxalase/Bleomycin resistance protein/Dihydroxybiphenyl dioxygenase"/>
    <property type="match status" value="1"/>
</dbReference>
<protein>
    <recommendedName>
        <fullName evidence="1">VOC domain-containing protein</fullName>
    </recommendedName>
</protein>
<dbReference type="PROSITE" id="PS51819">
    <property type="entry name" value="VOC"/>
    <property type="match status" value="1"/>
</dbReference>
<dbReference type="Proteomes" id="UP000284605">
    <property type="component" value="Unassembled WGS sequence"/>
</dbReference>
<evidence type="ECO:0000313" key="2">
    <source>
        <dbReference type="EMBL" id="RJF89305.1"/>
    </source>
</evidence>
<organism evidence="2 3">
    <name type="scientific">Oleomonas cavernae</name>
    <dbReference type="NCBI Taxonomy" id="2320859"/>
    <lineage>
        <taxon>Bacteria</taxon>
        <taxon>Pseudomonadati</taxon>
        <taxon>Pseudomonadota</taxon>
        <taxon>Alphaproteobacteria</taxon>
        <taxon>Acetobacterales</taxon>
        <taxon>Acetobacteraceae</taxon>
        <taxon>Oleomonas</taxon>
    </lineage>
</organism>
<dbReference type="RefSeq" id="WP_119780926.1">
    <property type="nucleotide sequence ID" value="NZ_QYUK01000011.1"/>
</dbReference>
<comment type="caution">
    <text evidence="2">The sequence shown here is derived from an EMBL/GenBank/DDBJ whole genome shotgun (WGS) entry which is preliminary data.</text>
</comment>
<reference evidence="2 3" key="1">
    <citation type="submission" date="2018-09" db="EMBL/GenBank/DDBJ databases">
        <authorList>
            <person name="Zhu H."/>
        </authorList>
    </citation>
    <scope>NUCLEOTIDE SEQUENCE [LARGE SCALE GENOMIC DNA]</scope>
    <source>
        <strain evidence="2 3">K1W22B-8</strain>
    </source>
</reference>
<dbReference type="Gene3D" id="3.10.180.10">
    <property type="entry name" value="2,3-Dihydroxybiphenyl 1,2-Dioxygenase, domain 1"/>
    <property type="match status" value="2"/>
</dbReference>
<dbReference type="OrthoDB" id="9803142at2"/>
<feature type="domain" description="VOC" evidence="1">
    <location>
        <begin position="169"/>
        <end position="292"/>
    </location>
</feature>
<dbReference type="InterPro" id="IPR004360">
    <property type="entry name" value="Glyas_Fos-R_dOase_dom"/>
</dbReference>
<accession>A0A418WH07</accession>
<name>A0A418WH07_9PROT</name>
<dbReference type="EMBL" id="QYUK01000011">
    <property type="protein sequence ID" value="RJF89305.1"/>
    <property type="molecule type" value="Genomic_DNA"/>
</dbReference>
<proteinExistence type="predicted"/>
<dbReference type="InterPro" id="IPR029068">
    <property type="entry name" value="Glyas_Bleomycin-R_OHBP_Dase"/>
</dbReference>
<evidence type="ECO:0000313" key="3">
    <source>
        <dbReference type="Proteomes" id="UP000284605"/>
    </source>
</evidence>
<sequence>MKTVAKPGDLPLVRPEPIMKATGLAWLHFEKPNLARQAAFLRSFGFRVDVDGGNVLFARGAGSDGFCYKATLAKRARFVGAAFTAANRHDLEALSLVTGRPIETAEDPGGGERIRLVDPNGFTVDVVYGRQPSRPAPTRDAPYAPNTPFNISRINQPLRPPLQAAQVIRLGHYVLGTPKFAETAQWYMRHLGLIPSDVGCIDTGEPLVAFMRLDLGENPADHHSLVVATGPLPHYDHSAYEVIDIDAIGQGQQVLKRDGYRHVWGIGRHRLGSQLFDYWKDPDGHMLEHYADGDLFTADYPTNYSAFDPGTVWTWGDDLPKNFGVEKSPKVVIAMLRQLATGQLSRQKLSSMLRAISAKPRPWL</sequence>